<accession>A0A1H1R427</accession>
<feature type="region of interest" description="Disordered" evidence="2">
    <location>
        <begin position="1"/>
        <end position="26"/>
    </location>
</feature>
<evidence type="ECO:0000259" key="3">
    <source>
        <dbReference type="Pfam" id="PF00582"/>
    </source>
</evidence>
<keyword evidence="5" id="KW-1185">Reference proteome</keyword>
<feature type="domain" description="UspA" evidence="3">
    <location>
        <begin position="28"/>
        <end position="163"/>
    </location>
</feature>
<sequence>MTPQGTTPDLSSHASDATSGPPATPGAVVVGVDGSHGASQALRWATEQAVLEHRPLRLVHATAPVDAAYYGAGLVDHQAVLRTLHAEARALVDEARAQVAEQAPEVEVGERIEVTDARALLLEEAERAHLLVLGSRGRGHLAHLLLGSVSVGVARHARCPVVVHRPHRAPAEPGGAVGGQGVLLATDAGPDSGPVVELAFRQAELRGQPLSVVHCYWDLQAVTSAGTMAMAPVPVPVVDADAERASLAESLAGMAEKHPDVRVSTTLVRGMPEHHLARAAEQMDLLVVGAHQGSRLAQLMRASVSISVLEHAHCPVAVVPLG</sequence>
<comment type="similarity">
    <text evidence="1">Belongs to the universal stress protein A family.</text>
</comment>
<organism evidence="4 5">
    <name type="scientific">Nocardioides scoriae</name>
    <dbReference type="NCBI Taxonomy" id="642780"/>
    <lineage>
        <taxon>Bacteria</taxon>
        <taxon>Bacillati</taxon>
        <taxon>Actinomycetota</taxon>
        <taxon>Actinomycetes</taxon>
        <taxon>Propionibacteriales</taxon>
        <taxon>Nocardioidaceae</taxon>
        <taxon>Nocardioides</taxon>
    </lineage>
</organism>
<reference evidence="5" key="1">
    <citation type="submission" date="2016-10" db="EMBL/GenBank/DDBJ databases">
        <authorList>
            <person name="Varghese N."/>
            <person name="Submissions S."/>
        </authorList>
    </citation>
    <scope>NUCLEOTIDE SEQUENCE [LARGE SCALE GENOMIC DNA]</scope>
    <source>
        <strain evidence="5">DSM 22127</strain>
    </source>
</reference>
<gene>
    <name evidence="4" type="ORF">SAMN04488570_1582</name>
</gene>
<dbReference type="RefSeq" id="WP_091728123.1">
    <property type="nucleotide sequence ID" value="NZ_LT629757.1"/>
</dbReference>
<dbReference type="SUPFAM" id="SSF52402">
    <property type="entry name" value="Adenine nucleotide alpha hydrolases-like"/>
    <property type="match status" value="2"/>
</dbReference>
<dbReference type="EMBL" id="LT629757">
    <property type="protein sequence ID" value="SDS30325.1"/>
    <property type="molecule type" value="Genomic_DNA"/>
</dbReference>
<evidence type="ECO:0000256" key="1">
    <source>
        <dbReference type="ARBA" id="ARBA00008791"/>
    </source>
</evidence>
<protein>
    <submittedName>
        <fullName evidence="4">Nucleotide-binding universal stress protein, UspA family</fullName>
    </submittedName>
</protein>
<dbReference type="Pfam" id="PF00582">
    <property type="entry name" value="Usp"/>
    <property type="match status" value="2"/>
</dbReference>
<feature type="domain" description="UspA" evidence="3">
    <location>
        <begin position="182"/>
        <end position="320"/>
    </location>
</feature>
<dbReference type="PANTHER" id="PTHR46553">
    <property type="entry name" value="ADENINE NUCLEOTIDE ALPHA HYDROLASES-LIKE SUPERFAMILY PROTEIN"/>
    <property type="match status" value="1"/>
</dbReference>
<proteinExistence type="inferred from homology"/>
<feature type="compositionally biased region" description="Polar residues" evidence="2">
    <location>
        <begin position="1"/>
        <end position="18"/>
    </location>
</feature>
<dbReference type="InterPro" id="IPR006016">
    <property type="entry name" value="UspA"/>
</dbReference>
<dbReference type="PANTHER" id="PTHR46553:SF3">
    <property type="entry name" value="ADENINE NUCLEOTIDE ALPHA HYDROLASES-LIKE SUPERFAMILY PROTEIN"/>
    <property type="match status" value="1"/>
</dbReference>
<evidence type="ECO:0000313" key="5">
    <source>
        <dbReference type="Proteomes" id="UP000198859"/>
    </source>
</evidence>
<evidence type="ECO:0000256" key="2">
    <source>
        <dbReference type="SAM" id="MobiDB-lite"/>
    </source>
</evidence>
<dbReference type="InterPro" id="IPR006015">
    <property type="entry name" value="Universal_stress_UspA"/>
</dbReference>
<name>A0A1H1R427_9ACTN</name>
<dbReference type="InterPro" id="IPR014729">
    <property type="entry name" value="Rossmann-like_a/b/a_fold"/>
</dbReference>
<evidence type="ECO:0000313" key="4">
    <source>
        <dbReference type="EMBL" id="SDS30325.1"/>
    </source>
</evidence>
<dbReference type="AlphaFoldDB" id="A0A1H1R427"/>
<dbReference type="PRINTS" id="PR01438">
    <property type="entry name" value="UNVRSLSTRESS"/>
</dbReference>
<dbReference type="Gene3D" id="3.40.50.620">
    <property type="entry name" value="HUPs"/>
    <property type="match status" value="2"/>
</dbReference>
<dbReference type="OrthoDB" id="3873975at2"/>
<dbReference type="Proteomes" id="UP000198859">
    <property type="component" value="Chromosome I"/>
</dbReference>